<dbReference type="AlphaFoldDB" id="A0AAE3WF85"/>
<dbReference type="Proteomes" id="UP001226762">
    <property type="component" value="Unassembled WGS sequence"/>
</dbReference>
<dbReference type="InterPro" id="IPR019587">
    <property type="entry name" value="Polyketide_cyclase/dehydratase"/>
</dbReference>
<dbReference type="CDD" id="cd07821">
    <property type="entry name" value="PYR_PYL_RCAR_like"/>
    <property type="match status" value="1"/>
</dbReference>
<dbReference type="EMBL" id="JANHAX010000003">
    <property type="protein sequence ID" value="MDQ2090595.1"/>
    <property type="molecule type" value="Genomic_DNA"/>
</dbReference>
<accession>A0AAE3WF85</accession>
<dbReference type="SUPFAM" id="SSF55961">
    <property type="entry name" value="Bet v1-like"/>
    <property type="match status" value="1"/>
</dbReference>
<dbReference type="Gene3D" id="3.30.530.20">
    <property type="match status" value="1"/>
</dbReference>
<reference evidence="1" key="2">
    <citation type="submission" date="2023-02" db="EMBL/GenBank/DDBJ databases">
        <title>'Rhodoalgimonas zhirmunskyi' gen. nov., isolated from a red alga.</title>
        <authorList>
            <person name="Nedashkovskaya O.I."/>
            <person name="Otstavnykh N.Y."/>
            <person name="Bystritskaya E.P."/>
            <person name="Balabanova L.A."/>
            <person name="Isaeva M.P."/>
        </authorList>
    </citation>
    <scope>NUCLEOTIDE SEQUENCE</scope>
    <source>
        <strain evidence="1">KCTC 52189</strain>
    </source>
</reference>
<name>A0AAE3WF85_9RHOB</name>
<evidence type="ECO:0000313" key="1">
    <source>
        <dbReference type="EMBL" id="MDQ2090595.1"/>
    </source>
</evidence>
<gene>
    <name evidence="1" type="ORF">NO357_11855</name>
</gene>
<organism evidence="1 2">
    <name type="scientific">Marimonas arenosa</name>
    <dbReference type="NCBI Taxonomy" id="1795305"/>
    <lineage>
        <taxon>Bacteria</taxon>
        <taxon>Pseudomonadati</taxon>
        <taxon>Pseudomonadota</taxon>
        <taxon>Alphaproteobacteria</taxon>
        <taxon>Rhodobacterales</taxon>
        <taxon>Paracoccaceae</taxon>
        <taxon>Marimonas</taxon>
    </lineage>
</organism>
<dbReference type="InterPro" id="IPR023393">
    <property type="entry name" value="START-like_dom_sf"/>
</dbReference>
<reference evidence="1" key="1">
    <citation type="submission" date="2022-07" db="EMBL/GenBank/DDBJ databases">
        <authorList>
            <person name="Otstavnykh N."/>
            <person name="Isaeva M."/>
            <person name="Bystritskaya E."/>
        </authorList>
    </citation>
    <scope>NUCLEOTIDE SEQUENCE</scope>
    <source>
        <strain evidence="1">KCTC 52189</strain>
    </source>
</reference>
<sequence>MTTILRTIDIDMPSDAVWAKVADTSQISELIGFVAESSQDGATRVCALEGGGELRETIVSVDDDLRRVMYSITESPLNMEFHAASMQVVDNGGKARLIWTVDLLPDAAAEHMAPMIDSACADMKTALAG</sequence>
<proteinExistence type="predicted"/>
<dbReference type="Pfam" id="PF10604">
    <property type="entry name" value="Polyketide_cyc2"/>
    <property type="match status" value="1"/>
</dbReference>
<protein>
    <submittedName>
        <fullName evidence="1">SRPBCC family protein</fullName>
    </submittedName>
</protein>
<comment type="caution">
    <text evidence="1">The sequence shown here is derived from an EMBL/GenBank/DDBJ whole genome shotgun (WGS) entry which is preliminary data.</text>
</comment>
<evidence type="ECO:0000313" key="2">
    <source>
        <dbReference type="Proteomes" id="UP001226762"/>
    </source>
</evidence>
<keyword evidence="2" id="KW-1185">Reference proteome</keyword>
<dbReference type="RefSeq" id="WP_306735869.1">
    <property type="nucleotide sequence ID" value="NZ_JANHAX010000003.1"/>
</dbReference>